<dbReference type="AlphaFoldDB" id="K1TKR7"/>
<dbReference type="InterPro" id="IPR023996">
    <property type="entry name" value="TonB-dep_OMP_SusC/RagA"/>
</dbReference>
<evidence type="ECO:0000313" key="2">
    <source>
        <dbReference type="EMBL" id="EKC66915.1"/>
    </source>
</evidence>
<dbReference type="SUPFAM" id="SSF49464">
    <property type="entry name" value="Carboxypeptidase regulatory domain-like"/>
    <property type="match status" value="1"/>
</dbReference>
<dbReference type="InterPro" id="IPR037066">
    <property type="entry name" value="Plug_dom_sf"/>
</dbReference>
<reference evidence="2" key="1">
    <citation type="journal article" date="2013" name="Environ. Microbiol.">
        <title>Microbiota from the distal guts of lean and obese adolescents exhibit partial functional redundancy besides clear differences in community structure.</title>
        <authorList>
            <person name="Ferrer M."/>
            <person name="Ruiz A."/>
            <person name="Lanza F."/>
            <person name="Haange S.B."/>
            <person name="Oberbach A."/>
            <person name="Till H."/>
            <person name="Bargiela R."/>
            <person name="Campoy C."/>
            <person name="Segura M.T."/>
            <person name="Richter M."/>
            <person name="von Bergen M."/>
            <person name="Seifert J."/>
            <person name="Suarez A."/>
        </authorList>
    </citation>
    <scope>NUCLEOTIDE SEQUENCE</scope>
</reference>
<dbReference type="NCBIfam" id="TIGR04056">
    <property type="entry name" value="OMP_RagA_SusC"/>
    <property type="match status" value="1"/>
</dbReference>
<dbReference type="Pfam" id="PF13715">
    <property type="entry name" value="CarbopepD_reg_2"/>
    <property type="match status" value="1"/>
</dbReference>
<feature type="non-terminal residue" evidence="2">
    <location>
        <position position="629"/>
    </location>
</feature>
<evidence type="ECO:0000259" key="1">
    <source>
        <dbReference type="Pfam" id="PF07715"/>
    </source>
</evidence>
<sequence length="629" mass="68778">MTSKSGEPLVGVTVTVVGDNTSGALTDVDGWYTIRVAGPRTQLEYRYVGYAPQTVEVGNRTMIDVSLEQETNELESVVVVGYGEQKKATLTGAVATIDMQDIKTPSPNLSNSLQGKIAGVISVQSSGEPGYDNSTFTIRGIGSFVNTSSNAPLIIVDGVQREDVNSFNTGIFNNIDPEDISSISLLKDASATAVYGAKGANGVLIITTKRGVTGQPRLTIKVESGVTNFTKTPELLNGVDYMTLYNEARRNAGQSETYSPRDILLTRSGLDPYMYPNVDWIDEVYKSFSSVTNAHLNVTGGSEKVRYYVSASFYDQEGQYKVKKMNGYNPNLSYRRYDFRSNVDANLTRSTVLQLNISALLVDAKYPGISSGNLWYHVLSTSPVAFPVRYPDGRWAGPKANSGVNPLDRVQNTGYSNVFKPTVQSVFTLNQKLDFLTEGLSAYARFSFDSYGQFVNRRSGQVDLWNAEGRDGEGNLIFGNPTLEGTQFLNYTKESNGEYVLYFEGNVAYDRTFGDHSVSGMLLYNMRNRRVSTAGDAVSAIPYRNQAIAGRLSYGFRNKYLLEVNASYTGSENFAPGHRFGFFPAISGGWVISNEGFFDGARDVVNLLKLRASYGLVGNDNIGAGGRFG</sequence>
<name>K1TKR7_9ZZZZ</name>
<organism evidence="2">
    <name type="scientific">human gut metagenome</name>
    <dbReference type="NCBI Taxonomy" id="408170"/>
    <lineage>
        <taxon>unclassified sequences</taxon>
        <taxon>metagenomes</taxon>
        <taxon>organismal metagenomes</taxon>
    </lineage>
</organism>
<dbReference type="SUPFAM" id="SSF56935">
    <property type="entry name" value="Porins"/>
    <property type="match status" value="1"/>
</dbReference>
<proteinExistence type="predicted"/>
<protein>
    <submittedName>
        <fullName evidence="2">TonB-dependent receptor plug domain protein</fullName>
    </submittedName>
</protein>
<dbReference type="Gene3D" id="2.60.40.1120">
    <property type="entry name" value="Carboxypeptidase-like, regulatory domain"/>
    <property type="match status" value="1"/>
</dbReference>
<comment type="caution">
    <text evidence="2">The sequence shown here is derived from an EMBL/GenBank/DDBJ whole genome shotgun (WGS) entry which is preliminary data.</text>
</comment>
<feature type="domain" description="TonB-dependent receptor plug" evidence="1">
    <location>
        <begin position="87"/>
        <end position="203"/>
    </location>
</feature>
<dbReference type="NCBIfam" id="TIGR04057">
    <property type="entry name" value="SusC_RagA_signa"/>
    <property type="match status" value="1"/>
</dbReference>
<dbReference type="InterPro" id="IPR008969">
    <property type="entry name" value="CarboxyPept-like_regulatory"/>
</dbReference>
<gene>
    <name evidence="2" type="ORF">LEA_09572</name>
</gene>
<dbReference type="Gene3D" id="2.170.130.10">
    <property type="entry name" value="TonB-dependent receptor, plug domain"/>
    <property type="match status" value="1"/>
</dbReference>
<dbReference type="InterPro" id="IPR012910">
    <property type="entry name" value="Plug_dom"/>
</dbReference>
<dbReference type="FunFam" id="2.170.130.10:FF:000003">
    <property type="entry name" value="SusC/RagA family TonB-linked outer membrane protein"/>
    <property type="match status" value="1"/>
</dbReference>
<dbReference type="InterPro" id="IPR039426">
    <property type="entry name" value="TonB-dep_rcpt-like"/>
</dbReference>
<dbReference type="PROSITE" id="PS52016">
    <property type="entry name" value="TONB_DEPENDENT_REC_3"/>
    <property type="match status" value="1"/>
</dbReference>
<accession>K1TKR7</accession>
<dbReference type="EMBL" id="AJWY01006418">
    <property type="protein sequence ID" value="EKC66915.1"/>
    <property type="molecule type" value="Genomic_DNA"/>
</dbReference>
<keyword evidence="2" id="KW-0675">Receptor</keyword>
<dbReference type="Pfam" id="PF07715">
    <property type="entry name" value="Plug"/>
    <property type="match status" value="1"/>
</dbReference>
<dbReference type="InterPro" id="IPR023997">
    <property type="entry name" value="TonB-dep_OMP_SusC/RagA_CS"/>
</dbReference>